<dbReference type="AlphaFoldDB" id="A0A1S4F7Q2"/>
<dbReference type="HOGENOM" id="CLU_006332_4_1_1"/>
<dbReference type="GO" id="GO:0008449">
    <property type="term" value="F:N-acetylglucosamine-6-sulfatase activity"/>
    <property type="evidence" value="ECO:0007669"/>
    <property type="project" value="InterPro"/>
</dbReference>
<evidence type="ECO:0000256" key="5">
    <source>
        <dbReference type="ARBA" id="ARBA00023180"/>
    </source>
</evidence>
<keyword evidence="3 7" id="KW-0732">Signal</keyword>
<keyword evidence="4" id="KW-0378">Hydrolase</keyword>
<evidence type="ECO:0000259" key="8">
    <source>
        <dbReference type="Pfam" id="PF00884"/>
    </source>
</evidence>
<dbReference type="KEGG" id="aag:5564874"/>
<dbReference type="OrthoDB" id="96314at2759"/>
<evidence type="ECO:0000256" key="4">
    <source>
        <dbReference type="ARBA" id="ARBA00022801"/>
    </source>
</evidence>
<dbReference type="PANTHER" id="PTHR43108:SF8">
    <property type="entry name" value="SD21168P"/>
    <property type="match status" value="1"/>
</dbReference>
<evidence type="ECO:0000313" key="9">
    <source>
        <dbReference type="EMBL" id="EAT44148.1"/>
    </source>
</evidence>
<sequence>MESLLRISPIIILSVLALAVQAEENAPNIVLVLTDDQDVVLKGLNPMVQTQQLIANRGATFMNAFTSSPICCPSRSSLLTGQYAHNVKTFNNSQTGGCYGTHWREKVEPSTFPVLLQEAGYRTFYAGKYLNEYYSKEVPPGWSDWHGLHGNSKYYNYTLNENGQIVSFTEEYLTDVLSNRTVDFLSKAEQGVPFFAMVAPPAPHAPYTAATRHEDTFADVNAPRTKNYNLPCGPLEKHWLLTMPPSPLPADILASIDIIYRKRWQSLMAVDEMVESIVATLEKRNMLTDTYIIYTSDNGYHMGQFGLPYDKRQPYETDIRVPLLMTGPKIPPKTLVSAPVVLIDIAPTVLELAGLDIPAEVDGASVLSKLSHTAPIEERQILVEYWGEGTVETHNPECPWQKKDKLMLCTLDAGCHCQDAWNNTYNCVRHMANDLDMVYCQFKDNEHFIEAYDLSNDMYQIENVAYDLLPSIRAKYDLAITNLTECSGPTCRRIY</sequence>
<dbReference type="InterPro" id="IPR024607">
    <property type="entry name" value="Sulfatase_CS"/>
</dbReference>
<dbReference type="OMA" id="WCHGEHE"/>
<dbReference type="PIRSF" id="PIRSF036666">
    <property type="entry name" value="G6S"/>
    <property type="match status" value="1"/>
</dbReference>
<protein>
    <submittedName>
        <fullName evidence="9">AAEL004460-PA</fullName>
    </submittedName>
</protein>
<evidence type="ECO:0000256" key="3">
    <source>
        <dbReference type="ARBA" id="ARBA00022729"/>
    </source>
</evidence>
<reference evidence="9" key="3">
    <citation type="submission" date="2012-09" db="EMBL/GenBank/DDBJ databases">
        <authorList>
            <consortium name="VectorBase"/>
        </authorList>
    </citation>
    <scope>NUCLEOTIDE SEQUENCE</scope>
    <source>
        <strain evidence="9">Liverpool</strain>
    </source>
</reference>
<evidence type="ECO:0000256" key="6">
    <source>
        <dbReference type="PIRSR" id="PIRSR036666-50"/>
    </source>
</evidence>
<evidence type="ECO:0000256" key="7">
    <source>
        <dbReference type="SAM" id="SignalP"/>
    </source>
</evidence>
<dbReference type="InterPro" id="IPR012251">
    <property type="entry name" value="GlcNAc_6-SO4ase"/>
</dbReference>
<dbReference type="Gene3D" id="3.40.720.10">
    <property type="entry name" value="Alkaline Phosphatase, subunit A"/>
    <property type="match status" value="1"/>
</dbReference>
<feature type="signal peptide" evidence="7">
    <location>
        <begin position="1"/>
        <end position="22"/>
    </location>
</feature>
<dbReference type="InterPro" id="IPR017850">
    <property type="entry name" value="Alkaline_phosphatase_core_sf"/>
</dbReference>
<reference evidence="9" key="1">
    <citation type="submission" date="2005-10" db="EMBL/GenBank/DDBJ databases">
        <authorList>
            <person name="Loftus B.J."/>
            <person name="Nene V.M."/>
            <person name="Hannick L.I."/>
            <person name="Bidwell S."/>
            <person name="Haas B."/>
            <person name="Amedeo P."/>
            <person name="Orvis J."/>
            <person name="Wortman J.R."/>
            <person name="White O.R."/>
            <person name="Salzberg S."/>
            <person name="Shumway M."/>
            <person name="Koo H."/>
            <person name="Zhao Y."/>
            <person name="Holmes M."/>
            <person name="Miller J."/>
            <person name="Schatz M."/>
            <person name="Pop M."/>
            <person name="Pai G."/>
            <person name="Utterback T."/>
            <person name="Rogers Y.-H."/>
            <person name="Kravitz S."/>
            <person name="Fraser C.M."/>
        </authorList>
    </citation>
    <scope>NUCLEOTIDE SEQUENCE</scope>
    <source>
        <strain evidence="9">Liverpool</strain>
    </source>
</reference>
<reference evidence="9" key="2">
    <citation type="journal article" date="2007" name="Science">
        <title>Genome sequence of Aedes aegypti, a major arbovirus vector.</title>
        <authorList>
            <person name="Nene V."/>
            <person name="Wortman J.R."/>
            <person name="Lawson D."/>
            <person name="Haas B."/>
            <person name="Kodira C."/>
            <person name="Tu Z.J."/>
            <person name="Loftus B."/>
            <person name="Xi Z."/>
            <person name="Megy K."/>
            <person name="Grabherr M."/>
            <person name="Ren Q."/>
            <person name="Zdobnov E.M."/>
            <person name="Lobo N.F."/>
            <person name="Campbell K.S."/>
            <person name="Brown S.E."/>
            <person name="Bonaldo M.F."/>
            <person name="Zhu J."/>
            <person name="Sinkins S.P."/>
            <person name="Hogenkamp D.G."/>
            <person name="Amedeo P."/>
            <person name="Arensburger P."/>
            <person name="Atkinson P.W."/>
            <person name="Bidwell S."/>
            <person name="Biedler J."/>
            <person name="Birney E."/>
            <person name="Bruggner R.V."/>
            <person name="Costas J."/>
            <person name="Coy M.R."/>
            <person name="Crabtree J."/>
            <person name="Crawford M."/>
            <person name="Debruyn B."/>
            <person name="Decaprio D."/>
            <person name="Eiglmeier K."/>
            <person name="Eisenstadt E."/>
            <person name="El-Dorry H."/>
            <person name="Gelbart W.M."/>
            <person name="Gomes S.L."/>
            <person name="Hammond M."/>
            <person name="Hannick L.I."/>
            <person name="Hogan J.R."/>
            <person name="Holmes M.H."/>
            <person name="Jaffe D."/>
            <person name="Johnston J.S."/>
            <person name="Kennedy R.C."/>
            <person name="Koo H."/>
            <person name="Kravitz S."/>
            <person name="Kriventseva E.V."/>
            <person name="Kulp D."/>
            <person name="Labutti K."/>
            <person name="Lee E."/>
            <person name="Li S."/>
            <person name="Lovin D.D."/>
            <person name="Mao C."/>
            <person name="Mauceli E."/>
            <person name="Menck C.F."/>
            <person name="Miller J.R."/>
            <person name="Montgomery P."/>
            <person name="Mori A."/>
            <person name="Nascimento A.L."/>
            <person name="Naveira H.F."/>
            <person name="Nusbaum C."/>
            <person name="O'leary S."/>
            <person name="Orvis J."/>
            <person name="Pertea M."/>
            <person name="Quesneville H."/>
            <person name="Reidenbach K.R."/>
            <person name="Rogers Y.H."/>
            <person name="Roth C.W."/>
            <person name="Schneider J.R."/>
            <person name="Schatz M."/>
            <person name="Shumway M."/>
            <person name="Stanke M."/>
            <person name="Stinson E.O."/>
            <person name="Tubio J.M."/>
            <person name="Vanzee J.P."/>
            <person name="Verjovski-Almeida S."/>
            <person name="Werner D."/>
            <person name="White O."/>
            <person name="Wyder S."/>
            <person name="Zeng Q."/>
            <person name="Zhao Q."/>
            <person name="Zhao Y."/>
            <person name="Hill C.A."/>
            <person name="Raikhel A.S."/>
            <person name="Soares M.B."/>
            <person name="Knudson D.L."/>
            <person name="Lee N.H."/>
            <person name="Galagan J."/>
            <person name="Salzberg S.L."/>
            <person name="Paulsen I.T."/>
            <person name="Dimopoulos G."/>
            <person name="Collins F.H."/>
            <person name="Birren B."/>
            <person name="Fraser-Liggett C.M."/>
            <person name="Severson D.W."/>
        </authorList>
    </citation>
    <scope>NUCLEOTIDE SEQUENCE [LARGE SCALE GENOMIC DNA]</scope>
    <source>
        <strain evidence="9">Liverpool</strain>
    </source>
</reference>
<name>A0A1S4F7Q2_AEDAE</name>
<dbReference type="PROSITE" id="PS00149">
    <property type="entry name" value="SULFATASE_2"/>
    <property type="match status" value="1"/>
</dbReference>
<dbReference type="Pfam" id="PF00884">
    <property type="entry name" value="Sulfatase"/>
    <property type="match status" value="1"/>
</dbReference>
<accession>A0A1S4F7Q2</accession>
<proteinExistence type="inferred from homology"/>
<evidence type="ECO:0000256" key="2">
    <source>
        <dbReference type="ARBA" id="ARBA00008779"/>
    </source>
</evidence>
<dbReference type="GO" id="GO:0030203">
    <property type="term" value="P:glycosaminoglycan metabolic process"/>
    <property type="evidence" value="ECO:0007669"/>
    <property type="project" value="InterPro"/>
</dbReference>
<dbReference type="GO" id="GO:0005539">
    <property type="term" value="F:glycosaminoglycan binding"/>
    <property type="evidence" value="ECO:0007669"/>
    <property type="project" value="TreeGrafter"/>
</dbReference>
<comment type="cofactor">
    <cofactor evidence="1">
        <name>Ca(2+)</name>
        <dbReference type="ChEBI" id="CHEBI:29108"/>
    </cofactor>
</comment>
<comment type="PTM">
    <text evidence="6">The conversion to 3-oxoalanine (also known as C-formylglycine, FGly), of a serine or cysteine residue in prokaryotes and of a cysteine residue in eukaryotes, is critical for catalytic activity.</text>
</comment>
<dbReference type="SUPFAM" id="SSF53649">
    <property type="entry name" value="Alkaline phosphatase-like"/>
    <property type="match status" value="1"/>
</dbReference>
<dbReference type="PROSITE" id="PS00523">
    <property type="entry name" value="SULFATASE_1"/>
    <property type="match status" value="1"/>
</dbReference>
<evidence type="ECO:0000313" key="10">
    <source>
        <dbReference type="Proteomes" id="UP000682892"/>
    </source>
</evidence>
<gene>
    <name evidence="9" type="ORF">AaeL_AAEL004460</name>
</gene>
<feature type="chain" id="PRO_5036498603" evidence="7">
    <location>
        <begin position="23"/>
        <end position="495"/>
    </location>
</feature>
<evidence type="ECO:0000256" key="1">
    <source>
        <dbReference type="ARBA" id="ARBA00001913"/>
    </source>
</evidence>
<feature type="modified residue" description="3-oxoalanine (Cys)" evidence="6">
    <location>
        <position position="71"/>
    </location>
</feature>
<comment type="similarity">
    <text evidence="2">Belongs to the sulfatase family.</text>
</comment>
<dbReference type="PANTHER" id="PTHR43108">
    <property type="entry name" value="N-ACETYLGLUCOSAMINE-6-SULFATASE FAMILY MEMBER"/>
    <property type="match status" value="1"/>
</dbReference>
<dbReference type="CDD" id="cd16147">
    <property type="entry name" value="G6S"/>
    <property type="match status" value="1"/>
</dbReference>
<organism evidence="9 10">
    <name type="scientific">Aedes aegypti</name>
    <name type="common">Yellowfever mosquito</name>
    <name type="synonym">Culex aegypti</name>
    <dbReference type="NCBI Taxonomy" id="7159"/>
    <lineage>
        <taxon>Eukaryota</taxon>
        <taxon>Metazoa</taxon>
        <taxon>Ecdysozoa</taxon>
        <taxon>Arthropoda</taxon>
        <taxon>Hexapoda</taxon>
        <taxon>Insecta</taxon>
        <taxon>Pterygota</taxon>
        <taxon>Neoptera</taxon>
        <taxon>Endopterygota</taxon>
        <taxon>Diptera</taxon>
        <taxon>Nematocera</taxon>
        <taxon>Culicoidea</taxon>
        <taxon>Culicidae</taxon>
        <taxon>Culicinae</taxon>
        <taxon>Aedini</taxon>
        <taxon>Aedes</taxon>
        <taxon>Stegomyia</taxon>
    </lineage>
</organism>
<keyword evidence="5" id="KW-0325">Glycoprotein</keyword>
<dbReference type="InterPro" id="IPR000917">
    <property type="entry name" value="Sulfatase_N"/>
</dbReference>
<feature type="domain" description="Sulfatase N-terminal" evidence="8">
    <location>
        <begin position="27"/>
        <end position="354"/>
    </location>
</feature>
<dbReference type="Proteomes" id="UP000682892">
    <property type="component" value="Unassembled WGS sequence"/>
</dbReference>
<dbReference type="EMBL" id="CH477305">
    <property type="protein sequence ID" value="EAT44148.1"/>
    <property type="molecule type" value="Genomic_DNA"/>
</dbReference>